<comment type="function">
    <text evidence="9">Part of the tripartite ATP-independent periplasmic (TRAP) transport system.</text>
</comment>
<feature type="domain" description="Tripartite ATP-independent periplasmic transporters DctQ component" evidence="10">
    <location>
        <begin position="26"/>
        <end position="155"/>
    </location>
</feature>
<dbReference type="InterPro" id="IPR055348">
    <property type="entry name" value="DctQ"/>
</dbReference>
<reference evidence="11 12" key="1">
    <citation type="journal article" date="2011" name="Syst. Appl. Microbiol.">
        <title>Defluviimonas denitrificans gen. nov., sp. nov., and Pararhodobacter aggregans gen. nov., sp. nov., non-phototrophic Rhodobacteraceae from the biofilter of a marine aquaculture.</title>
        <authorList>
            <person name="Foesel B.U."/>
            <person name="Drake H.L."/>
            <person name="Schramm A."/>
        </authorList>
    </citation>
    <scope>NUCLEOTIDE SEQUENCE [LARGE SCALE GENOMIC DNA]</scope>
    <source>
        <strain evidence="11 12">D1-19</strain>
    </source>
</reference>
<comment type="subcellular location">
    <subcellularLocation>
        <location evidence="1 9">Cell inner membrane</location>
        <topology evidence="1 9">Multi-pass membrane protein</topology>
    </subcellularLocation>
</comment>
<dbReference type="OrthoDB" id="8030921at2"/>
<dbReference type="InterPro" id="IPR007387">
    <property type="entry name" value="TRAP_DctQ"/>
</dbReference>
<protein>
    <recommendedName>
        <fullName evidence="9">TRAP transporter small permease protein</fullName>
    </recommendedName>
</protein>
<evidence type="ECO:0000256" key="8">
    <source>
        <dbReference type="ARBA" id="ARBA00038436"/>
    </source>
</evidence>
<evidence type="ECO:0000256" key="9">
    <source>
        <dbReference type="RuleBase" id="RU369079"/>
    </source>
</evidence>
<keyword evidence="4 9" id="KW-0997">Cell inner membrane</keyword>
<comment type="caution">
    <text evidence="9">Lacks conserved residue(s) required for the propagation of feature annotation.</text>
</comment>
<proteinExistence type="inferred from homology"/>
<gene>
    <name evidence="11" type="ORF">DDE23_23095</name>
</gene>
<dbReference type="AlphaFoldDB" id="A0A2T7UK54"/>
<dbReference type="Proteomes" id="UP000244810">
    <property type="component" value="Unassembled WGS sequence"/>
</dbReference>
<evidence type="ECO:0000256" key="7">
    <source>
        <dbReference type="ARBA" id="ARBA00023136"/>
    </source>
</evidence>
<dbReference type="Pfam" id="PF04290">
    <property type="entry name" value="DctQ"/>
    <property type="match status" value="1"/>
</dbReference>
<dbReference type="PANTHER" id="PTHR35011">
    <property type="entry name" value="2,3-DIKETO-L-GULONATE TRAP TRANSPORTER SMALL PERMEASE PROTEIN YIAM"/>
    <property type="match status" value="1"/>
</dbReference>
<name>A0A2T7UK54_9RHOB</name>
<keyword evidence="3" id="KW-1003">Cell membrane</keyword>
<organism evidence="11 12">
    <name type="scientific">Pararhodobacter aggregans</name>
    <dbReference type="NCBI Taxonomy" id="404875"/>
    <lineage>
        <taxon>Bacteria</taxon>
        <taxon>Pseudomonadati</taxon>
        <taxon>Pseudomonadota</taxon>
        <taxon>Alphaproteobacteria</taxon>
        <taxon>Rhodobacterales</taxon>
        <taxon>Paracoccaceae</taxon>
        <taxon>Pararhodobacter</taxon>
    </lineage>
</organism>
<keyword evidence="12" id="KW-1185">Reference proteome</keyword>
<comment type="subunit">
    <text evidence="9">The complex comprises the extracytoplasmic solute receptor protein and the two transmembrane proteins.</text>
</comment>
<comment type="caution">
    <text evidence="11">The sequence shown here is derived from an EMBL/GenBank/DDBJ whole genome shotgun (WGS) entry which is preliminary data.</text>
</comment>
<dbReference type="GO" id="GO:0005886">
    <property type="term" value="C:plasma membrane"/>
    <property type="evidence" value="ECO:0007669"/>
    <property type="project" value="UniProtKB-SubCell"/>
</dbReference>
<evidence type="ECO:0000256" key="4">
    <source>
        <dbReference type="ARBA" id="ARBA00022519"/>
    </source>
</evidence>
<evidence type="ECO:0000256" key="1">
    <source>
        <dbReference type="ARBA" id="ARBA00004429"/>
    </source>
</evidence>
<evidence type="ECO:0000256" key="6">
    <source>
        <dbReference type="ARBA" id="ARBA00022989"/>
    </source>
</evidence>
<keyword evidence="5 9" id="KW-0812">Transmembrane</keyword>
<feature type="transmembrane region" description="Helical" evidence="9">
    <location>
        <begin position="134"/>
        <end position="154"/>
    </location>
</feature>
<keyword evidence="2 9" id="KW-0813">Transport</keyword>
<accession>A0A2T7UK54</accession>
<evidence type="ECO:0000256" key="5">
    <source>
        <dbReference type="ARBA" id="ARBA00022692"/>
    </source>
</evidence>
<dbReference type="GO" id="GO:0022857">
    <property type="term" value="F:transmembrane transporter activity"/>
    <property type="evidence" value="ECO:0007669"/>
    <property type="project" value="UniProtKB-UniRule"/>
</dbReference>
<evidence type="ECO:0000313" key="12">
    <source>
        <dbReference type="Proteomes" id="UP000244810"/>
    </source>
</evidence>
<evidence type="ECO:0000256" key="2">
    <source>
        <dbReference type="ARBA" id="ARBA00022448"/>
    </source>
</evidence>
<dbReference type="EMBL" id="QDDR01000018">
    <property type="protein sequence ID" value="PVE45060.1"/>
    <property type="molecule type" value="Genomic_DNA"/>
</dbReference>
<evidence type="ECO:0000256" key="3">
    <source>
        <dbReference type="ARBA" id="ARBA00022475"/>
    </source>
</evidence>
<comment type="similarity">
    <text evidence="8 9">Belongs to the TRAP transporter small permease family.</text>
</comment>
<sequence length="163" mass="18216">MKTAIALYDLVVTALAVLSGIILALMTCAIAAESIRRGLGFGVFRGLIDFSEIGLFCIAILTAPWLLRRNAHLSINVFLERFSPPVRRGVQRLIDLIGLSCCAILCIWGTRVLMRSYQTQQMVFGDYVLMDWWLQWQIPLAALLMALTFAGRLLSPLYTQHGV</sequence>
<feature type="transmembrane region" description="Helical" evidence="9">
    <location>
        <begin position="93"/>
        <end position="114"/>
    </location>
</feature>
<evidence type="ECO:0000259" key="10">
    <source>
        <dbReference type="Pfam" id="PF04290"/>
    </source>
</evidence>
<evidence type="ECO:0000313" key="11">
    <source>
        <dbReference type="EMBL" id="PVE45060.1"/>
    </source>
</evidence>
<keyword evidence="6 9" id="KW-1133">Transmembrane helix</keyword>
<feature type="transmembrane region" description="Helical" evidence="9">
    <location>
        <begin position="47"/>
        <end position="67"/>
    </location>
</feature>
<keyword evidence="7 9" id="KW-0472">Membrane</keyword>
<dbReference type="RefSeq" id="WP_107750941.1">
    <property type="nucleotide sequence ID" value="NZ_QBKF01000003.1"/>
</dbReference>